<dbReference type="EMBL" id="JANPWB010000004">
    <property type="protein sequence ID" value="KAJ1192835.1"/>
    <property type="molecule type" value="Genomic_DNA"/>
</dbReference>
<protein>
    <submittedName>
        <fullName evidence="1">Uncharacterized protein</fullName>
    </submittedName>
</protein>
<accession>A0AAV7UUQ0</accession>
<reference evidence="1" key="1">
    <citation type="journal article" date="2022" name="bioRxiv">
        <title>Sequencing and chromosome-scale assembly of the giantPleurodeles waltlgenome.</title>
        <authorList>
            <person name="Brown T."/>
            <person name="Elewa A."/>
            <person name="Iarovenko S."/>
            <person name="Subramanian E."/>
            <person name="Araus A.J."/>
            <person name="Petzold A."/>
            <person name="Susuki M."/>
            <person name="Suzuki K.-i.T."/>
            <person name="Hayashi T."/>
            <person name="Toyoda A."/>
            <person name="Oliveira C."/>
            <person name="Osipova E."/>
            <person name="Leigh N.D."/>
            <person name="Simon A."/>
            <person name="Yun M.H."/>
        </authorList>
    </citation>
    <scope>NUCLEOTIDE SEQUENCE</scope>
    <source>
        <strain evidence="1">20211129_DDA</strain>
        <tissue evidence="1">Liver</tissue>
    </source>
</reference>
<name>A0AAV7UUQ0_PLEWA</name>
<dbReference type="Proteomes" id="UP001066276">
    <property type="component" value="Chromosome 2_2"/>
</dbReference>
<dbReference type="AlphaFoldDB" id="A0AAV7UUQ0"/>
<gene>
    <name evidence="1" type="ORF">NDU88_002141</name>
</gene>
<organism evidence="1 2">
    <name type="scientific">Pleurodeles waltl</name>
    <name type="common">Iberian ribbed newt</name>
    <dbReference type="NCBI Taxonomy" id="8319"/>
    <lineage>
        <taxon>Eukaryota</taxon>
        <taxon>Metazoa</taxon>
        <taxon>Chordata</taxon>
        <taxon>Craniata</taxon>
        <taxon>Vertebrata</taxon>
        <taxon>Euteleostomi</taxon>
        <taxon>Amphibia</taxon>
        <taxon>Batrachia</taxon>
        <taxon>Caudata</taxon>
        <taxon>Salamandroidea</taxon>
        <taxon>Salamandridae</taxon>
        <taxon>Pleurodelinae</taxon>
        <taxon>Pleurodeles</taxon>
    </lineage>
</organism>
<evidence type="ECO:0000313" key="2">
    <source>
        <dbReference type="Proteomes" id="UP001066276"/>
    </source>
</evidence>
<evidence type="ECO:0000313" key="1">
    <source>
        <dbReference type="EMBL" id="KAJ1192835.1"/>
    </source>
</evidence>
<sequence length="92" mass="10461">MADLCYWQHNAYLQHGRMTNSAELGSPPYALERYQQTSPRRIAEPVSRHLLKIPSISHFSLHKNAYRSISNRAGQIQAKRPLNLCSATLNGK</sequence>
<keyword evidence="2" id="KW-1185">Reference proteome</keyword>
<comment type="caution">
    <text evidence="1">The sequence shown here is derived from an EMBL/GenBank/DDBJ whole genome shotgun (WGS) entry which is preliminary data.</text>
</comment>
<proteinExistence type="predicted"/>